<dbReference type="PANTHER" id="PTHR10584">
    <property type="entry name" value="SUGAR KINASE"/>
    <property type="match status" value="1"/>
</dbReference>
<keyword evidence="4 12" id="KW-0808">Transferase</keyword>
<dbReference type="CDD" id="cd01174">
    <property type="entry name" value="ribokinase"/>
    <property type="match status" value="1"/>
</dbReference>
<dbReference type="InterPro" id="IPR011877">
    <property type="entry name" value="Ribokinase"/>
</dbReference>
<dbReference type="GO" id="GO:0004747">
    <property type="term" value="F:ribokinase activity"/>
    <property type="evidence" value="ECO:0007669"/>
    <property type="project" value="UniProtKB-EC"/>
</dbReference>
<evidence type="ECO:0000256" key="3">
    <source>
        <dbReference type="ARBA" id="ARBA00016943"/>
    </source>
</evidence>
<evidence type="ECO:0000256" key="1">
    <source>
        <dbReference type="ARBA" id="ARBA00005380"/>
    </source>
</evidence>
<comment type="similarity">
    <text evidence="1">Belongs to the carbohydrate kinase pfkB family.</text>
</comment>
<feature type="binding site" evidence="12">
    <location>
        <begin position="257"/>
        <end position="258"/>
    </location>
    <ligand>
        <name>ATP</name>
        <dbReference type="ChEBI" id="CHEBI:30616"/>
    </ligand>
</feature>
<dbReference type="PRINTS" id="PR00990">
    <property type="entry name" value="RIBOKINASE"/>
</dbReference>
<keyword evidence="12" id="KW-0963">Cytoplasm</keyword>
<feature type="binding site" evidence="12">
    <location>
        <begin position="41"/>
        <end position="45"/>
    </location>
    <ligand>
        <name>substrate</name>
    </ligand>
</feature>
<feature type="binding site" evidence="12">
    <location>
        <position position="143"/>
    </location>
    <ligand>
        <name>substrate</name>
    </ligand>
</feature>
<sequence>MKQARIVVVGSINMDMIAHARRLPLPGETLPGEDFEMAPGGKGANQAVAAARLGAAVSFVSRVGTRVHGRALIAALRAEGVEAAQVIEDDAALPGIAVIMVGREGGENSIVYIPGSNAALAPADIQQARTALQQAQVVVGQLEVPQAAVLEAFRIAREHGVWTLLNAAPALTVDPALLALTDSLVVNETEAAQLAGLADAIASPEATARTAAEVLRARGLPCVLVTLGAQGVLIADASGLRLVPAPRVQAVDTVGAGDTFVGGVATALAEGRTLDEAVRLGQAAAAIAVSRVGVQSAMPRRDELGAEFAARQS</sequence>
<feature type="binding site" evidence="12">
    <location>
        <position position="254"/>
    </location>
    <ligand>
        <name>K(+)</name>
        <dbReference type="ChEBI" id="CHEBI:29103"/>
    </ligand>
</feature>
<dbReference type="InterPro" id="IPR002139">
    <property type="entry name" value="Ribo/fructo_kinase"/>
</dbReference>
<evidence type="ECO:0000313" key="14">
    <source>
        <dbReference type="EMBL" id="MDL5033238.1"/>
    </source>
</evidence>
<dbReference type="HAMAP" id="MF_01987">
    <property type="entry name" value="Ribokinase"/>
    <property type="match status" value="1"/>
</dbReference>
<evidence type="ECO:0000259" key="13">
    <source>
        <dbReference type="Pfam" id="PF00294"/>
    </source>
</evidence>
<comment type="caution">
    <text evidence="14">The sequence shown here is derived from an EMBL/GenBank/DDBJ whole genome shotgun (WGS) entry which is preliminary data.</text>
</comment>
<dbReference type="Gene3D" id="3.40.1190.20">
    <property type="match status" value="1"/>
</dbReference>
<comment type="function">
    <text evidence="12">Catalyzes the phosphorylation of ribose at O-5 in a reaction requiring ATP and magnesium. The resulting D-ribose-5-phosphate can then be used either for sythesis of nucleotides, histidine, and tryptophan, or as a component of the pentose phosphate pathway.</text>
</comment>
<feature type="binding site" evidence="12">
    <location>
        <position position="252"/>
    </location>
    <ligand>
        <name>K(+)</name>
        <dbReference type="ChEBI" id="CHEBI:29103"/>
    </ligand>
</feature>
<comment type="catalytic activity">
    <reaction evidence="12">
        <text>D-ribose + ATP = D-ribose 5-phosphate + ADP + H(+)</text>
        <dbReference type="Rhea" id="RHEA:13697"/>
        <dbReference type="ChEBI" id="CHEBI:15378"/>
        <dbReference type="ChEBI" id="CHEBI:30616"/>
        <dbReference type="ChEBI" id="CHEBI:47013"/>
        <dbReference type="ChEBI" id="CHEBI:78346"/>
        <dbReference type="ChEBI" id="CHEBI:456216"/>
        <dbReference type="EC" id="2.7.1.15"/>
    </reaction>
</comment>
<evidence type="ECO:0000256" key="8">
    <source>
        <dbReference type="ARBA" id="ARBA00022840"/>
    </source>
</evidence>
<comment type="subunit">
    <text evidence="12">Homodimer.</text>
</comment>
<evidence type="ECO:0000256" key="6">
    <source>
        <dbReference type="ARBA" id="ARBA00022741"/>
    </source>
</evidence>
<evidence type="ECO:0000256" key="5">
    <source>
        <dbReference type="ARBA" id="ARBA00022723"/>
    </source>
</evidence>
<feature type="binding site" evidence="12">
    <location>
        <position position="291"/>
    </location>
    <ligand>
        <name>K(+)</name>
        <dbReference type="ChEBI" id="CHEBI:29103"/>
    </ligand>
</feature>
<comment type="caution">
    <text evidence="12">Lacks conserved residue(s) required for the propagation of feature annotation.</text>
</comment>
<keyword evidence="11 12" id="KW-0119">Carbohydrate metabolism</keyword>
<feature type="binding site" evidence="12">
    <location>
        <begin position="13"/>
        <end position="15"/>
    </location>
    <ligand>
        <name>substrate</name>
    </ligand>
</feature>
<keyword evidence="6 12" id="KW-0547">Nucleotide-binding</keyword>
<accession>A0ABT7LK50</accession>
<dbReference type="SUPFAM" id="SSF53613">
    <property type="entry name" value="Ribokinase-like"/>
    <property type="match status" value="1"/>
</dbReference>
<feature type="domain" description="Carbohydrate kinase PfkB" evidence="13">
    <location>
        <begin position="4"/>
        <end position="299"/>
    </location>
</feature>
<comment type="cofactor">
    <cofactor evidence="12">
        <name>Mg(2+)</name>
        <dbReference type="ChEBI" id="CHEBI:18420"/>
    </cofactor>
    <text evidence="12">Requires a divalent cation, most likely magnesium in vivo, as an electrophilic catalyst to aid phosphoryl group transfer. It is the chelate of the metal and the nucleotide that is the actual substrate.</text>
</comment>
<dbReference type="NCBIfam" id="TIGR02152">
    <property type="entry name" value="D_ribokin_bact"/>
    <property type="match status" value="1"/>
</dbReference>
<evidence type="ECO:0000256" key="7">
    <source>
        <dbReference type="ARBA" id="ARBA00022777"/>
    </source>
</evidence>
<gene>
    <name evidence="12 14" type="primary">rbsK</name>
    <name evidence="14" type="ORF">QRD43_15085</name>
</gene>
<keyword evidence="10 12" id="KW-0630">Potassium</keyword>
<proteinExistence type="inferred from homology"/>
<keyword evidence="8 12" id="KW-0067">ATP-binding</keyword>
<comment type="activity regulation">
    <text evidence="12">Activated by a monovalent cation that binds near, but not in, the active site. The most likely occupant of the site in vivo is potassium. Ion binding induces a conformational change that may alter substrate affinity.</text>
</comment>
<comment type="similarity">
    <text evidence="12">Belongs to the carbohydrate kinase PfkB family. Ribokinase subfamily.</text>
</comment>
<feature type="binding site" evidence="12">
    <location>
        <position position="258"/>
    </location>
    <ligand>
        <name>substrate</name>
    </ligand>
</feature>
<feature type="binding site" evidence="12">
    <location>
        <position position="187"/>
    </location>
    <ligand>
        <name>ATP</name>
        <dbReference type="ChEBI" id="CHEBI:30616"/>
    </ligand>
</feature>
<comment type="pathway">
    <text evidence="12">Carbohydrate metabolism; D-ribose degradation; D-ribose 5-phosphate from beta-D-ribopyranose: step 2/2.</text>
</comment>
<evidence type="ECO:0000256" key="9">
    <source>
        <dbReference type="ARBA" id="ARBA00022842"/>
    </source>
</evidence>
<comment type="subcellular location">
    <subcellularLocation>
        <location evidence="12">Cytoplasm</location>
    </subcellularLocation>
</comment>
<protein>
    <recommendedName>
        <fullName evidence="3 12">Ribokinase</fullName>
        <shortName evidence="12">RK</shortName>
        <ecNumber evidence="2 12">2.7.1.15</ecNumber>
    </recommendedName>
</protein>
<dbReference type="RefSeq" id="WP_285983327.1">
    <property type="nucleotide sequence ID" value="NZ_JASVDS010000004.1"/>
</dbReference>
<dbReference type="EMBL" id="JASVDS010000004">
    <property type="protein sequence ID" value="MDL5033238.1"/>
    <property type="molecule type" value="Genomic_DNA"/>
</dbReference>
<evidence type="ECO:0000256" key="10">
    <source>
        <dbReference type="ARBA" id="ARBA00022958"/>
    </source>
</evidence>
<organism evidence="14 15">
    <name type="scientific">Roseateles subflavus</name>
    <dbReference type="NCBI Taxonomy" id="3053353"/>
    <lineage>
        <taxon>Bacteria</taxon>
        <taxon>Pseudomonadati</taxon>
        <taxon>Pseudomonadota</taxon>
        <taxon>Betaproteobacteria</taxon>
        <taxon>Burkholderiales</taxon>
        <taxon>Sphaerotilaceae</taxon>
        <taxon>Roseateles</taxon>
    </lineage>
</organism>
<name>A0ABT7LK50_9BURK</name>
<feature type="active site" description="Proton acceptor" evidence="12">
    <location>
        <position position="258"/>
    </location>
</feature>
<evidence type="ECO:0000256" key="11">
    <source>
        <dbReference type="ARBA" id="ARBA00023277"/>
    </source>
</evidence>
<dbReference type="EC" id="2.7.1.15" evidence="2 12"/>
<feature type="binding site" evidence="12">
    <location>
        <position position="288"/>
    </location>
    <ligand>
        <name>K(+)</name>
        <dbReference type="ChEBI" id="CHEBI:29103"/>
    </ligand>
</feature>
<dbReference type="InterPro" id="IPR002173">
    <property type="entry name" value="Carboh/pur_kinase_PfkB_CS"/>
</dbReference>
<dbReference type="PROSITE" id="PS00584">
    <property type="entry name" value="PFKB_KINASES_2"/>
    <property type="match status" value="1"/>
</dbReference>
<dbReference type="InterPro" id="IPR011611">
    <property type="entry name" value="PfkB_dom"/>
</dbReference>
<dbReference type="Pfam" id="PF00294">
    <property type="entry name" value="PfkB"/>
    <property type="match status" value="1"/>
</dbReference>
<reference evidence="14 15" key="1">
    <citation type="submission" date="2023-06" db="EMBL/GenBank/DDBJ databases">
        <title>Pelomonas sp. APW6 16S ribosomal RNA gene genome sequencing and assembly.</title>
        <authorList>
            <person name="Woo H."/>
        </authorList>
    </citation>
    <scope>NUCLEOTIDE SEQUENCE [LARGE SCALE GENOMIC DNA]</scope>
    <source>
        <strain evidence="14 15">APW6</strain>
    </source>
</reference>
<dbReference type="Proteomes" id="UP001238603">
    <property type="component" value="Unassembled WGS sequence"/>
</dbReference>
<keyword evidence="9 12" id="KW-0460">Magnesium</keyword>
<evidence type="ECO:0000313" key="15">
    <source>
        <dbReference type="Proteomes" id="UP001238603"/>
    </source>
</evidence>
<evidence type="ECO:0000256" key="12">
    <source>
        <dbReference type="HAMAP-Rule" id="MF_01987"/>
    </source>
</evidence>
<keyword evidence="15" id="KW-1185">Reference proteome</keyword>
<feature type="binding site" evidence="12">
    <location>
        <position position="293"/>
    </location>
    <ligand>
        <name>K(+)</name>
        <dbReference type="ChEBI" id="CHEBI:29103"/>
    </ligand>
</feature>
<keyword evidence="5 12" id="KW-0479">Metal-binding</keyword>
<dbReference type="InterPro" id="IPR029056">
    <property type="entry name" value="Ribokinase-like"/>
</dbReference>
<evidence type="ECO:0000256" key="4">
    <source>
        <dbReference type="ARBA" id="ARBA00022679"/>
    </source>
</evidence>
<keyword evidence="7 12" id="KW-0418">Kinase</keyword>
<feature type="binding site" evidence="12">
    <location>
        <begin position="226"/>
        <end position="231"/>
    </location>
    <ligand>
        <name>ATP</name>
        <dbReference type="ChEBI" id="CHEBI:30616"/>
    </ligand>
</feature>
<dbReference type="PANTHER" id="PTHR10584:SF166">
    <property type="entry name" value="RIBOKINASE"/>
    <property type="match status" value="1"/>
</dbReference>
<evidence type="ECO:0000256" key="2">
    <source>
        <dbReference type="ARBA" id="ARBA00012035"/>
    </source>
</evidence>